<keyword evidence="3" id="KW-1185">Reference proteome</keyword>
<gene>
    <name evidence="2" type="ORF">K450DRAFT_225732</name>
</gene>
<reference evidence="2" key="2">
    <citation type="journal article" date="2022" name="Proc. Natl. Acad. Sci. U.S.A.">
        <title>Diploid-dominant life cycles characterize the early evolution of Fungi.</title>
        <authorList>
            <person name="Amses K.R."/>
            <person name="Simmons D.R."/>
            <person name="Longcore J.E."/>
            <person name="Mondo S.J."/>
            <person name="Seto K."/>
            <person name="Jeronimo G.H."/>
            <person name="Bonds A.E."/>
            <person name="Quandt C.A."/>
            <person name="Davis W.J."/>
            <person name="Chang Y."/>
            <person name="Federici B.A."/>
            <person name="Kuo A."/>
            <person name="LaButti K."/>
            <person name="Pangilinan J."/>
            <person name="Andreopoulos W."/>
            <person name="Tritt A."/>
            <person name="Riley R."/>
            <person name="Hundley H."/>
            <person name="Johnson J."/>
            <person name="Lipzen A."/>
            <person name="Barry K."/>
            <person name="Lang B.F."/>
            <person name="Cuomo C.A."/>
            <person name="Buchler N.E."/>
            <person name="Grigoriev I.V."/>
            <person name="Spatafora J.W."/>
            <person name="Stajich J.E."/>
            <person name="James T.Y."/>
        </authorList>
    </citation>
    <scope>NUCLEOTIDE SEQUENCE</scope>
    <source>
        <strain evidence="2">AG</strain>
    </source>
</reference>
<proteinExistence type="predicted"/>
<comment type="caution">
    <text evidence="2">The sequence shown here is derived from an EMBL/GenBank/DDBJ whole genome shotgun (WGS) entry which is preliminary data.</text>
</comment>
<evidence type="ECO:0000313" key="3">
    <source>
        <dbReference type="Proteomes" id="UP001206595"/>
    </source>
</evidence>
<keyword evidence="1" id="KW-1133">Transmembrane helix</keyword>
<dbReference type="Proteomes" id="UP001206595">
    <property type="component" value="Unassembled WGS sequence"/>
</dbReference>
<name>A0AAD5EGH4_UMBRA</name>
<feature type="transmembrane region" description="Helical" evidence="1">
    <location>
        <begin position="30"/>
        <end position="53"/>
    </location>
</feature>
<sequence>MGCQQGAVDSHLFNAARSRHWCGDSNNVERLVFCIISFFRSMVYCLLLFFIIANMSSIQNFRFSYYKISMYHNPGRHNEMQGTWKKFYCQLAAMSTLLMLRTAQVTQPLFILSWMKRPQFELK</sequence>
<accession>A0AAD5EGH4</accession>
<protein>
    <submittedName>
        <fullName evidence="2">Uncharacterized protein</fullName>
    </submittedName>
</protein>
<dbReference type="RefSeq" id="XP_051447986.1">
    <property type="nucleotide sequence ID" value="XM_051586439.1"/>
</dbReference>
<reference evidence="2" key="1">
    <citation type="submission" date="2021-06" db="EMBL/GenBank/DDBJ databases">
        <authorList>
            <consortium name="DOE Joint Genome Institute"/>
            <person name="Mondo S.J."/>
            <person name="Amses K.R."/>
            <person name="Simmons D.R."/>
            <person name="Longcore J.E."/>
            <person name="Seto K."/>
            <person name="Alves G.H."/>
            <person name="Bonds A.E."/>
            <person name="Quandt C.A."/>
            <person name="Davis W.J."/>
            <person name="Chang Y."/>
            <person name="Letcher P.M."/>
            <person name="Powell M.J."/>
            <person name="Kuo A."/>
            <person name="Labutti K."/>
            <person name="Pangilinan J."/>
            <person name="Andreopoulos W."/>
            <person name="Tritt A."/>
            <person name="Riley R."/>
            <person name="Hundley H."/>
            <person name="Johnson J."/>
            <person name="Lipzen A."/>
            <person name="Barry K."/>
            <person name="Berbee M.L."/>
            <person name="Buchler N.E."/>
            <person name="Grigoriev I.V."/>
            <person name="Spatafora J.W."/>
            <person name="Stajich J.E."/>
            <person name="James T.Y."/>
        </authorList>
    </citation>
    <scope>NUCLEOTIDE SEQUENCE</scope>
    <source>
        <strain evidence="2">AG</strain>
    </source>
</reference>
<evidence type="ECO:0000256" key="1">
    <source>
        <dbReference type="SAM" id="Phobius"/>
    </source>
</evidence>
<keyword evidence="1" id="KW-0472">Membrane</keyword>
<evidence type="ECO:0000313" key="2">
    <source>
        <dbReference type="EMBL" id="KAI8582982.1"/>
    </source>
</evidence>
<organism evidence="2 3">
    <name type="scientific">Umbelopsis ramanniana AG</name>
    <dbReference type="NCBI Taxonomy" id="1314678"/>
    <lineage>
        <taxon>Eukaryota</taxon>
        <taxon>Fungi</taxon>
        <taxon>Fungi incertae sedis</taxon>
        <taxon>Mucoromycota</taxon>
        <taxon>Mucoromycotina</taxon>
        <taxon>Umbelopsidomycetes</taxon>
        <taxon>Umbelopsidales</taxon>
        <taxon>Umbelopsidaceae</taxon>
        <taxon>Umbelopsis</taxon>
    </lineage>
</organism>
<dbReference type="AlphaFoldDB" id="A0AAD5EGH4"/>
<keyword evidence="1" id="KW-0812">Transmembrane</keyword>
<dbReference type="GeneID" id="75911787"/>
<dbReference type="EMBL" id="MU620898">
    <property type="protein sequence ID" value="KAI8582982.1"/>
    <property type="molecule type" value="Genomic_DNA"/>
</dbReference>